<feature type="compositionally biased region" description="Basic and acidic residues" evidence="3">
    <location>
        <begin position="145"/>
        <end position="156"/>
    </location>
</feature>
<evidence type="ECO:0000259" key="4">
    <source>
        <dbReference type="PROSITE" id="PS50004"/>
    </source>
</evidence>
<dbReference type="GO" id="GO:0048791">
    <property type="term" value="P:calcium ion-regulated exocytosis of neurotransmitter"/>
    <property type="evidence" value="ECO:0007669"/>
    <property type="project" value="TreeGrafter"/>
</dbReference>
<dbReference type="GO" id="GO:0042734">
    <property type="term" value="C:presynaptic membrane"/>
    <property type="evidence" value="ECO:0007669"/>
    <property type="project" value="TreeGrafter"/>
</dbReference>
<evidence type="ECO:0000256" key="1">
    <source>
        <dbReference type="ARBA" id="ARBA00023018"/>
    </source>
</evidence>
<dbReference type="PANTHER" id="PTHR12157:SF21">
    <property type="entry name" value="RAB3 INTERACTING MOLECULE, ISOFORM F"/>
    <property type="match status" value="1"/>
</dbReference>
<feature type="compositionally biased region" description="Low complexity" evidence="3">
    <location>
        <begin position="411"/>
        <end position="420"/>
    </location>
</feature>
<dbReference type="GO" id="GO:0031267">
    <property type="term" value="F:small GTPase binding"/>
    <property type="evidence" value="ECO:0007669"/>
    <property type="project" value="InterPro"/>
</dbReference>
<feature type="region of interest" description="Disordered" evidence="3">
    <location>
        <begin position="258"/>
        <end position="435"/>
    </location>
</feature>
<dbReference type="GO" id="GO:0048167">
    <property type="term" value="P:regulation of synaptic plasticity"/>
    <property type="evidence" value="ECO:0007669"/>
    <property type="project" value="TreeGrafter"/>
</dbReference>
<feature type="compositionally biased region" description="Basic and acidic residues" evidence="3">
    <location>
        <begin position="369"/>
        <end position="383"/>
    </location>
</feature>
<dbReference type="OrthoDB" id="420032at2759"/>
<dbReference type="EMBL" id="CAJPWZ010000457">
    <property type="protein sequence ID" value="CAG2192916.1"/>
    <property type="molecule type" value="Genomic_DNA"/>
</dbReference>
<evidence type="ECO:0000256" key="2">
    <source>
        <dbReference type="ARBA" id="ARBA00034103"/>
    </source>
</evidence>
<feature type="compositionally biased region" description="Polar residues" evidence="3">
    <location>
        <begin position="345"/>
        <end position="368"/>
    </location>
</feature>
<dbReference type="EMBL" id="CAJPWZ010000457">
    <property type="protein sequence ID" value="CAG2192917.1"/>
    <property type="molecule type" value="Genomic_DNA"/>
</dbReference>
<reference evidence="6" key="1">
    <citation type="submission" date="2021-03" db="EMBL/GenBank/DDBJ databases">
        <authorList>
            <person name="Bekaert M."/>
        </authorList>
    </citation>
    <scope>NUCLEOTIDE SEQUENCE</scope>
</reference>
<dbReference type="GO" id="GO:0048788">
    <property type="term" value="C:cytoskeleton of presynaptic active zone"/>
    <property type="evidence" value="ECO:0007669"/>
    <property type="project" value="TreeGrafter"/>
</dbReference>
<proteinExistence type="predicted"/>
<dbReference type="PANTHER" id="PTHR12157">
    <property type="entry name" value="REGULATING SYNAPTIC MEMBRANE EXOCYTOSIS PROTEIN"/>
    <property type="match status" value="1"/>
</dbReference>
<feature type="compositionally biased region" description="Low complexity" evidence="3">
    <location>
        <begin position="198"/>
        <end position="223"/>
    </location>
</feature>
<dbReference type="SUPFAM" id="SSF49562">
    <property type="entry name" value="C2 domain (Calcium/lipid-binding domain, CaLB)"/>
    <property type="match status" value="2"/>
</dbReference>
<feature type="compositionally biased region" description="Polar residues" evidence="3">
    <location>
        <begin position="89"/>
        <end position="104"/>
    </location>
</feature>
<dbReference type="InterPro" id="IPR035892">
    <property type="entry name" value="C2_domain_sf"/>
</dbReference>
<protein>
    <submittedName>
        <fullName evidence="5">RIMS2</fullName>
    </submittedName>
</protein>
<dbReference type="Gene3D" id="2.60.40.150">
    <property type="entry name" value="C2 domain"/>
    <property type="match status" value="2"/>
</dbReference>
<feature type="region of interest" description="Disordered" evidence="3">
    <location>
        <begin position="89"/>
        <end position="232"/>
    </location>
</feature>
<gene>
    <name evidence="6" type="ORF">MEDL_8045</name>
</gene>
<dbReference type="FunFam" id="2.60.40.150:FF:000001">
    <property type="entry name" value="Regulating synaptic membrane exocytosis 3, isoform CRA_a"/>
    <property type="match status" value="1"/>
</dbReference>
<dbReference type="GO" id="GO:0050806">
    <property type="term" value="P:positive regulation of synaptic transmission"/>
    <property type="evidence" value="ECO:0007669"/>
    <property type="project" value="TreeGrafter"/>
</dbReference>
<keyword evidence="7" id="KW-1185">Reference proteome</keyword>
<feature type="compositionally biased region" description="Polar residues" evidence="3">
    <location>
        <begin position="384"/>
        <end position="400"/>
    </location>
</feature>
<dbReference type="InterPro" id="IPR039032">
    <property type="entry name" value="Rim-like"/>
</dbReference>
<feature type="compositionally biased region" description="Basic and acidic residues" evidence="3">
    <location>
        <begin position="274"/>
        <end position="321"/>
    </location>
</feature>
<sequence length="699" mass="78015">MYDLVRLSEKSKRRTKTIASTNDPTWNQNIYVLSIKESDFRDHILEVTVWDYNKHGASQFMGEVLIDLNTANMIDDPYWYHLSHHDNSSIPLPQSSPRTKSSQDPYDLRHRHLSPPTSSRGLSDSDVSEFDIDDSIGVIPGQEDLNERSRGSRRGETLNIPGDKSSRRSRSPVPVEPERSRHRSRSPSAFHHVPENVSRSLSPARTSSSPVRLVGTSPSSTPSPKKRQLPSIPLEAQLRSRDKDFWLNFPVTQDLEKRAQQIRMRIKPSPGSDSESRRGRISDSEGYRPGRNSSSRDRTRGSSYDRGDFSYERERGREFARVHPGGHRSKRKEFSPEIDDIGSDASETSDMSEVSKVSINSYMSTQSERPQRKFSEFTQKMESKSTTMQRRQQVARSGSNDGQGGYEKSDGSLSDSALSAPVTEGRSRRRTSISNKMANFVNLPWKSNSATQLAESKKRSSVQRSEEVRTSGDIHLSNRISKQASKESTDGSIGSISSDSGSASKESTDGSIGSISSDSGSVVWLPTGMRLGPEGQFGEFIEGLGPAQLVGRQVLGSPCLGEIQLGLYDRKGHLEVEVIRARGLMSKQGAKILPAPYVKVYLIDGKNCIEKQKTIVARRTLDPLYQQQLVFTEQYIGKILQVTVWGDYGRMDRKVFMGVAQILLDHLDLTNIVIGWYKLFTSSSLVGHHSSTSTLGHSR</sequence>
<evidence type="ECO:0000313" key="6">
    <source>
        <dbReference type="EMBL" id="CAG2192917.1"/>
    </source>
</evidence>
<dbReference type="CDD" id="cd04028">
    <property type="entry name" value="C2B_RIM1alpha"/>
    <property type="match status" value="1"/>
</dbReference>
<accession>A0A8S3QEC9</accession>
<organism evidence="6 7">
    <name type="scientific">Mytilus edulis</name>
    <name type="common">Blue mussel</name>
    <dbReference type="NCBI Taxonomy" id="6550"/>
    <lineage>
        <taxon>Eukaryota</taxon>
        <taxon>Metazoa</taxon>
        <taxon>Spiralia</taxon>
        <taxon>Lophotrochozoa</taxon>
        <taxon>Mollusca</taxon>
        <taxon>Bivalvia</taxon>
        <taxon>Autobranchia</taxon>
        <taxon>Pteriomorphia</taxon>
        <taxon>Mytilida</taxon>
        <taxon>Mytiloidea</taxon>
        <taxon>Mytilidae</taxon>
        <taxon>Mytilinae</taxon>
        <taxon>Mytilus</taxon>
    </lineage>
</organism>
<keyword evidence="1" id="KW-0770">Synapse</keyword>
<dbReference type="AlphaFoldDB" id="A0A8S3QEC9"/>
<evidence type="ECO:0000313" key="5">
    <source>
        <dbReference type="EMBL" id="CAG2192916.1"/>
    </source>
</evidence>
<dbReference type="GO" id="GO:0042391">
    <property type="term" value="P:regulation of membrane potential"/>
    <property type="evidence" value="ECO:0007669"/>
    <property type="project" value="TreeGrafter"/>
</dbReference>
<dbReference type="SMART" id="SM00239">
    <property type="entry name" value="C2"/>
    <property type="match status" value="2"/>
</dbReference>
<feature type="compositionally biased region" description="Low complexity" evidence="3">
    <location>
        <begin position="490"/>
        <end position="515"/>
    </location>
</feature>
<dbReference type="InterPro" id="IPR000008">
    <property type="entry name" value="C2_dom"/>
</dbReference>
<feature type="domain" description="C2" evidence="4">
    <location>
        <begin position="559"/>
        <end position="677"/>
    </location>
</feature>
<feature type="domain" description="C2" evidence="4">
    <location>
        <begin position="1"/>
        <end position="84"/>
    </location>
</feature>
<name>A0A8S3QEC9_MYTED</name>
<evidence type="ECO:0000256" key="3">
    <source>
        <dbReference type="SAM" id="MobiDB-lite"/>
    </source>
</evidence>
<comment type="subcellular location">
    <subcellularLocation>
        <location evidence="2">Synapse</location>
    </subcellularLocation>
</comment>
<dbReference type="GO" id="GO:0044325">
    <property type="term" value="F:transmembrane transporter binding"/>
    <property type="evidence" value="ECO:0007669"/>
    <property type="project" value="TreeGrafter"/>
</dbReference>
<dbReference type="PROSITE" id="PS50004">
    <property type="entry name" value="C2"/>
    <property type="match status" value="2"/>
</dbReference>
<dbReference type="Pfam" id="PF00168">
    <property type="entry name" value="C2"/>
    <property type="match status" value="2"/>
</dbReference>
<comment type="caution">
    <text evidence="6">The sequence shown here is derived from an EMBL/GenBank/DDBJ whole genome shotgun (WGS) entry which is preliminary data.</text>
</comment>
<dbReference type="Proteomes" id="UP000683360">
    <property type="component" value="Unassembled WGS sequence"/>
</dbReference>
<evidence type="ECO:0000313" key="7">
    <source>
        <dbReference type="Proteomes" id="UP000683360"/>
    </source>
</evidence>
<feature type="region of interest" description="Disordered" evidence="3">
    <location>
        <begin position="450"/>
        <end position="515"/>
    </location>
</feature>